<keyword evidence="3" id="KW-1185">Reference proteome</keyword>
<name>A0ABS5HX49_9RHOB</name>
<protein>
    <submittedName>
        <fullName evidence="2">Acetyltransferase</fullName>
    </submittedName>
</protein>
<dbReference type="SUPFAM" id="SSF51161">
    <property type="entry name" value="Trimeric LpxA-like enzymes"/>
    <property type="match status" value="1"/>
</dbReference>
<dbReference type="PANTHER" id="PTHR43300:SF4">
    <property type="entry name" value="ACYL-[ACYL-CARRIER-PROTEIN]--UDP-N-ACETYLGLUCOSAMINE O-ACYLTRANSFERASE"/>
    <property type="match status" value="1"/>
</dbReference>
<dbReference type="Proteomes" id="UP001195941">
    <property type="component" value="Unassembled WGS sequence"/>
</dbReference>
<dbReference type="Pfam" id="PF00132">
    <property type="entry name" value="Hexapep"/>
    <property type="match status" value="1"/>
</dbReference>
<dbReference type="InterPro" id="IPR001451">
    <property type="entry name" value="Hexapep"/>
</dbReference>
<dbReference type="InterPro" id="IPR011004">
    <property type="entry name" value="Trimer_LpxA-like_sf"/>
</dbReference>
<dbReference type="Gene3D" id="2.160.10.10">
    <property type="entry name" value="Hexapeptide repeat proteins"/>
    <property type="match status" value="1"/>
</dbReference>
<evidence type="ECO:0000313" key="2">
    <source>
        <dbReference type="EMBL" id="MBR9653347.1"/>
    </source>
</evidence>
<proteinExistence type="inferred from homology"/>
<dbReference type="RefSeq" id="WP_212702970.1">
    <property type="nucleotide sequence ID" value="NZ_JADMKU010000028.1"/>
</dbReference>
<comment type="similarity">
    <text evidence="1">Belongs to the transferase hexapeptide repeat family.</text>
</comment>
<evidence type="ECO:0000256" key="1">
    <source>
        <dbReference type="ARBA" id="ARBA00007274"/>
    </source>
</evidence>
<dbReference type="InterPro" id="IPR020019">
    <property type="entry name" value="AcTrfase_PglD-like"/>
</dbReference>
<evidence type="ECO:0000313" key="3">
    <source>
        <dbReference type="Proteomes" id="UP001195941"/>
    </source>
</evidence>
<dbReference type="CDD" id="cd03360">
    <property type="entry name" value="LbH_AT_putative"/>
    <property type="match status" value="1"/>
</dbReference>
<dbReference type="EMBL" id="JADMKU010000028">
    <property type="protein sequence ID" value="MBR9653347.1"/>
    <property type="molecule type" value="Genomic_DNA"/>
</dbReference>
<dbReference type="PANTHER" id="PTHR43300">
    <property type="entry name" value="ACETYLTRANSFERASE"/>
    <property type="match status" value="1"/>
</dbReference>
<reference evidence="2 3" key="1">
    <citation type="journal article" date="2021" name="Arch. Microbiol.">
        <title>Thalassobius aquimarinus sp. nov., isolated from the Sea of Japan seashore.</title>
        <authorList>
            <person name="Kurilenko V.V."/>
            <person name="Romanenko L.A."/>
            <person name="Chernysheva N.Y."/>
            <person name="Velansky P.V."/>
            <person name="Tekutyeva L.A."/>
            <person name="Isaeva M.P."/>
            <person name="Mikhailov V.V."/>
        </authorList>
    </citation>
    <scope>NUCLEOTIDE SEQUENCE [LARGE SCALE GENOMIC DNA]</scope>
    <source>
        <strain evidence="2 3">KMM 8518</strain>
    </source>
</reference>
<gene>
    <name evidence="2" type="ORF">IT775_19700</name>
</gene>
<sequence>MADIVIFGTGQIAEVALAHIRAFSPDRVVGFTVDRAYMESPDFHGLPVVPWDALETRFPPDRVKLLGPLSYQKLNELRRDRHREGQARGYEFASFIHPSVHNMAEVVGENCFILENTILQPYSRIGDGCIIWTASHIGHHTTIGDHCFISSQVGIASGCNIGPRCLIGGQVGIDNNVTLGEEVYLESRSMIRRDLPAHSVVRHPQDLPQTYSSSRLKNMVFK</sequence>
<dbReference type="InterPro" id="IPR050179">
    <property type="entry name" value="Trans_hexapeptide_repeat"/>
</dbReference>
<comment type="caution">
    <text evidence="2">The sequence shown here is derived from an EMBL/GenBank/DDBJ whole genome shotgun (WGS) entry which is preliminary data.</text>
</comment>
<accession>A0ABS5HX49</accession>
<organism evidence="2 3">
    <name type="scientific">Thalassovita aquimarina</name>
    <dbReference type="NCBI Taxonomy" id="2785917"/>
    <lineage>
        <taxon>Bacteria</taxon>
        <taxon>Pseudomonadati</taxon>
        <taxon>Pseudomonadota</taxon>
        <taxon>Alphaproteobacteria</taxon>
        <taxon>Rhodobacterales</taxon>
        <taxon>Roseobacteraceae</taxon>
        <taxon>Thalassovita</taxon>
    </lineage>
</organism>